<dbReference type="InterPro" id="IPR046349">
    <property type="entry name" value="C1-like_sf"/>
</dbReference>
<accession>A0A2A2T6N9</accession>
<organism evidence="1 2">
    <name type="scientific">Vandammella animalimorsus</name>
    <dbReference type="NCBI Taxonomy" id="2029117"/>
    <lineage>
        <taxon>Bacteria</taxon>
        <taxon>Pseudomonadati</taxon>
        <taxon>Pseudomonadota</taxon>
        <taxon>Betaproteobacteria</taxon>
        <taxon>Burkholderiales</taxon>
        <taxon>Comamonadaceae</taxon>
        <taxon>Vandammella</taxon>
    </lineage>
</organism>
<dbReference type="Pfam" id="PF10122">
    <property type="entry name" value="Zn_ribbon_Com"/>
    <property type="match status" value="1"/>
</dbReference>
<reference evidence="1 2" key="1">
    <citation type="submission" date="2017-08" db="EMBL/GenBank/DDBJ databases">
        <title>WGS of Clinical strains of the CDC Group NO-1 linked to zoonotic infections in humans.</title>
        <authorList>
            <person name="Bernier A.-M."/>
            <person name="Bernard K."/>
        </authorList>
    </citation>
    <scope>NUCLEOTIDE SEQUENCE [LARGE SCALE GENOMIC DNA]</scope>
    <source>
        <strain evidence="1 2">NML91-0035</strain>
    </source>
</reference>
<protein>
    <submittedName>
        <fullName evidence="1">Com family DNA-binding transcriptional regulator</fullName>
    </submittedName>
</protein>
<dbReference type="GO" id="GO:0003677">
    <property type="term" value="F:DNA binding"/>
    <property type="evidence" value="ECO:0007669"/>
    <property type="project" value="UniProtKB-KW"/>
</dbReference>
<sequence>MQQDQSTQEIRCGQCRKKLGEGYYVCLAIKCQRCKTLNHLRASTPVPHACERPTIPRKDAYGDVKKSIHNS</sequence>
<name>A0A2A2T6N9_9BURK</name>
<dbReference type="InterPro" id="IPR019294">
    <property type="entry name" value="Translation_reg_Com"/>
</dbReference>
<dbReference type="GeneID" id="93874564"/>
<keyword evidence="1" id="KW-0238">DNA-binding</keyword>
<dbReference type="Proteomes" id="UP000217780">
    <property type="component" value="Unassembled WGS sequence"/>
</dbReference>
<dbReference type="AlphaFoldDB" id="A0A2A2T6N9"/>
<proteinExistence type="predicted"/>
<dbReference type="EMBL" id="NTBI01000004">
    <property type="protein sequence ID" value="PAX17191.1"/>
    <property type="molecule type" value="Genomic_DNA"/>
</dbReference>
<dbReference type="SUPFAM" id="SSF57889">
    <property type="entry name" value="Cysteine-rich domain"/>
    <property type="match status" value="1"/>
</dbReference>
<comment type="caution">
    <text evidence="1">The sequence shown here is derived from an EMBL/GenBank/DDBJ whole genome shotgun (WGS) entry which is preliminary data.</text>
</comment>
<gene>
    <name evidence="1" type="ORF">CLI92_06050</name>
</gene>
<evidence type="ECO:0000313" key="1">
    <source>
        <dbReference type="EMBL" id="PAX17191.1"/>
    </source>
</evidence>
<evidence type="ECO:0000313" key="2">
    <source>
        <dbReference type="Proteomes" id="UP000217780"/>
    </source>
</evidence>
<dbReference type="RefSeq" id="WP_095995818.1">
    <property type="nucleotide sequence ID" value="NZ_NTBH01000006.1"/>
</dbReference>